<proteinExistence type="inferred from homology"/>
<keyword evidence="2 5" id="KW-0813">Transport</keyword>
<comment type="similarity">
    <text evidence="1 5">Belongs to the bacterial solute-binding protein 1 family.</text>
</comment>
<evidence type="ECO:0000256" key="2">
    <source>
        <dbReference type="ARBA" id="ARBA00022448"/>
    </source>
</evidence>
<feature type="chain" id="PRO_5015017876" description="Maltodextrin-binding protein" evidence="5">
    <location>
        <begin position="22"/>
        <end position="423"/>
    </location>
</feature>
<dbReference type="InterPro" id="IPR006059">
    <property type="entry name" value="SBP"/>
</dbReference>
<reference evidence="6" key="1">
    <citation type="submission" date="2015-01" db="EMBL/GenBank/DDBJ databases">
        <title>Comparative genome analysis of Bacillus coagulans HM-08, Clostridium butyricum HM-68, Bacillus subtilis HM-66 and Bacillus licheniformis BL-09.</title>
        <authorList>
            <person name="Zhang H."/>
        </authorList>
    </citation>
    <scope>NUCLEOTIDE SEQUENCE [LARGE SCALE GENOMIC DNA]</scope>
    <source>
        <strain evidence="6">HM-08</strain>
    </source>
</reference>
<dbReference type="PROSITE" id="PS51257">
    <property type="entry name" value="PROKAR_LIPOPROTEIN"/>
    <property type="match status" value="1"/>
</dbReference>
<evidence type="ECO:0000256" key="4">
    <source>
        <dbReference type="ARBA" id="ARBA00022729"/>
    </source>
</evidence>
<keyword evidence="5" id="KW-0449">Lipoprotein</keyword>
<keyword evidence="5" id="KW-1003">Cell membrane</keyword>
<dbReference type="Gene3D" id="3.40.190.10">
    <property type="entry name" value="Periplasmic binding protein-like II"/>
    <property type="match status" value="2"/>
</dbReference>
<dbReference type="AlphaFoldDB" id="A0A0C5C2X1"/>
<dbReference type="Pfam" id="PF13416">
    <property type="entry name" value="SBP_bac_8"/>
    <property type="match status" value="1"/>
</dbReference>
<dbReference type="GO" id="GO:0042956">
    <property type="term" value="P:maltodextrin transmembrane transport"/>
    <property type="evidence" value="ECO:0007669"/>
    <property type="project" value="TreeGrafter"/>
</dbReference>
<evidence type="ECO:0000256" key="3">
    <source>
        <dbReference type="ARBA" id="ARBA00022597"/>
    </source>
</evidence>
<dbReference type="PATRIC" id="fig|1398.18.peg.274"/>
<name>A0A0C5C2X1_HEYCO</name>
<keyword evidence="8" id="KW-1185">Reference proteome</keyword>
<reference evidence="9" key="3">
    <citation type="submission" date="2016-01" db="EMBL/GenBank/DDBJ databases">
        <authorList>
            <person name="Mitreva M."/>
            <person name="Pepin K.H."/>
            <person name="Mihindukulasuriya K.A."/>
            <person name="Fulton R."/>
            <person name="Fronick C."/>
            <person name="O'Laughlin M."/>
            <person name="Miner T."/>
            <person name="Herter B."/>
            <person name="Rosa B.A."/>
            <person name="Cordes M."/>
            <person name="Tomlinson C."/>
            <person name="Wollam A."/>
            <person name="Palsikar V.B."/>
            <person name="Mardis E.R."/>
            <person name="Wilson R.K."/>
        </authorList>
    </citation>
    <scope>NUCLEOTIDE SEQUENCE [LARGE SCALE GENOMIC DNA]</scope>
    <source>
        <strain evidence="9">GED7749B</strain>
    </source>
</reference>
<evidence type="ECO:0000256" key="5">
    <source>
        <dbReference type="RuleBase" id="RU365005"/>
    </source>
</evidence>
<evidence type="ECO:0000313" key="7">
    <source>
        <dbReference type="EMBL" id="KWZ83838.1"/>
    </source>
</evidence>
<dbReference type="GO" id="GO:0015144">
    <property type="term" value="F:carbohydrate transmembrane transporter activity"/>
    <property type="evidence" value="ECO:0007669"/>
    <property type="project" value="InterPro"/>
</dbReference>
<dbReference type="STRING" id="1398.AB434_0890"/>
<dbReference type="SUPFAM" id="SSF53850">
    <property type="entry name" value="Periplasmic binding protein-like II"/>
    <property type="match status" value="1"/>
</dbReference>
<dbReference type="EMBL" id="CP010525">
    <property type="protein sequence ID" value="AJO21066.1"/>
    <property type="molecule type" value="Genomic_DNA"/>
</dbReference>
<comment type="subcellular location">
    <subcellularLocation>
        <location evidence="5">Cell membrane</location>
        <topology evidence="5">Lipid-anchor</topology>
    </subcellularLocation>
</comment>
<dbReference type="GO" id="GO:0015768">
    <property type="term" value="P:maltose transport"/>
    <property type="evidence" value="ECO:0007669"/>
    <property type="project" value="TreeGrafter"/>
</dbReference>
<keyword evidence="3 5" id="KW-0762">Sugar transport</keyword>
<reference evidence="7" key="4">
    <citation type="submission" date="2016-01" db="EMBL/GenBank/DDBJ databases">
        <authorList>
            <person name="Oliw E.H."/>
        </authorList>
    </citation>
    <scope>NUCLEOTIDE SEQUENCE [LARGE SCALE GENOMIC DNA]</scope>
    <source>
        <strain evidence="7">GED7749B</strain>
    </source>
</reference>
<dbReference type="InterPro" id="IPR006060">
    <property type="entry name" value="Maltose/Cyclodextrin-bd"/>
</dbReference>
<keyword evidence="5" id="KW-0472">Membrane</keyword>
<feature type="signal peptide" evidence="5">
    <location>
        <begin position="1"/>
        <end position="21"/>
    </location>
</feature>
<evidence type="ECO:0000256" key="1">
    <source>
        <dbReference type="ARBA" id="ARBA00008520"/>
    </source>
</evidence>
<dbReference type="Proteomes" id="UP000032024">
    <property type="component" value="Chromosome"/>
</dbReference>
<reference evidence="8" key="2">
    <citation type="submission" date="2015-01" db="EMBL/GenBank/DDBJ databases">
        <title>Comparative genome analysis of Bacillus coagulans HM-08, Clostridium butyricum HM-68, Bacillus subtilis HM-66 and Bacillus paralicheniformis BL-09.</title>
        <authorList>
            <person name="Zhang H."/>
        </authorList>
    </citation>
    <scope>NUCLEOTIDE SEQUENCE [LARGE SCALE GENOMIC DNA]</scope>
    <source>
        <strain evidence="8">HM-08</strain>
    </source>
</reference>
<dbReference type="PANTHER" id="PTHR30061">
    <property type="entry name" value="MALTOSE-BINDING PERIPLASMIC PROTEIN"/>
    <property type="match status" value="1"/>
</dbReference>
<dbReference type="GO" id="GO:1901982">
    <property type="term" value="F:maltose binding"/>
    <property type="evidence" value="ECO:0007669"/>
    <property type="project" value="TreeGrafter"/>
</dbReference>
<evidence type="ECO:0000313" key="6">
    <source>
        <dbReference type="EMBL" id="AJO21066.1"/>
    </source>
</evidence>
<dbReference type="PRINTS" id="PR00181">
    <property type="entry name" value="MALTOSEBP"/>
</dbReference>
<dbReference type="GO" id="GO:0055052">
    <property type="term" value="C:ATP-binding cassette (ABC) transporter complex, substrate-binding subunit-containing"/>
    <property type="evidence" value="ECO:0007669"/>
    <property type="project" value="TreeGrafter"/>
</dbReference>
<gene>
    <name evidence="7" type="ORF">HMPREF3213_01174</name>
    <name evidence="6" type="ORF">SB48_HM08orf00412</name>
</gene>
<sequence length="423" mass="46356">MKVFKKLFVLTLVLGVIMALAACGGSKKTNSGSSQDSGDKKTLTVSVEESYADYVNSIKGDFEKKNNCTVKVVKKPMFDQLEALPLDGPAGKAPDVMLASYDRIGGLGQQGHLLKLSKKDVSAYDAKDQRQVMIDNKVYGVPFVIETLVLYYNKDLLKSPPKTFADLEKLAKDSKYNFSSESGKNTGFLVKWTDFYYSYGLLAGDGGYVFGDNGTNTKDIGLNNAGSVKAITYATHWFKDIWPKGMKDTKSSGDFVTEEFSKGKAAAVIDGPWSADTYAKAKVNYGVAPIPTLPNGHKYEAFGGGKGWVASNYTKEPKLAEKWIQYVTNSANSYKFYEKYKEIPANPTAREKAAATNDELTKAVVEQYKSDQPMPNVPEMAEVWTGMESTMFDAASGKKTPKQAADAAVKTIKDNISQKYSNK</sequence>
<dbReference type="EMBL" id="LRPN01000034">
    <property type="protein sequence ID" value="KWZ83838.1"/>
    <property type="molecule type" value="Genomic_DNA"/>
</dbReference>
<organism evidence="7 9">
    <name type="scientific">Heyndrickxia coagulans</name>
    <name type="common">Weizmannia coagulans</name>
    <dbReference type="NCBI Taxonomy" id="1398"/>
    <lineage>
        <taxon>Bacteria</taxon>
        <taxon>Bacillati</taxon>
        <taxon>Bacillota</taxon>
        <taxon>Bacilli</taxon>
        <taxon>Bacillales</taxon>
        <taxon>Bacillaceae</taxon>
        <taxon>Heyndrickxia</taxon>
    </lineage>
</organism>
<keyword evidence="4 5" id="KW-0732">Signal</keyword>
<dbReference type="Proteomes" id="UP000070376">
    <property type="component" value="Unassembled WGS sequence"/>
</dbReference>
<dbReference type="PANTHER" id="PTHR30061:SF50">
    <property type="entry name" value="MALTOSE_MALTODEXTRIN-BINDING PERIPLASMIC PROTEIN"/>
    <property type="match status" value="1"/>
</dbReference>
<evidence type="ECO:0000313" key="8">
    <source>
        <dbReference type="Proteomes" id="UP000032024"/>
    </source>
</evidence>
<dbReference type="RefSeq" id="WP_017551141.1">
    <property type="nucleotide sequence ID" value="NZ_CP010525.1"/>
</dbReference>
<accession>A0A0C5C2X1</accession>
<protein>
    <recommendedName>
        <fullName evidence="5">Maltodextrin-binding protein</fullName>
    </recommendedName>
</protein>
<evidence type="ECO:0000313" key="9">
    <source>
        <dbReference type="Proteomes" id="UP000070376"/>
    </source>
</evidence>